<protein>
    <recommendedName>
        <fullName evidence="3">DUF2787 domain-containing protein</fullName>
    </recommendedName>
</protein>
<dbReference type="PANTHER" id="PTHR38978:SF2">
    <property type="entry name" value="DUF2787 DOMAIN-CONTAINING PROTEIN"/>
    <property type="match status" value="1"/>
</dbReference>
<sequence length="150" mass="17465">MSQTTPHRLLVEYLNVLVEQLDTPTFATRIALNFRVSSYYEDRSGFHPVEIQLNRATSQSDNTHWSIVFVASFAYPDEQTEKLEVELYFNFLRGWFYQPDIERCDLHQPQVTSLYQSYERSFLKQIQQGSFDGIQATLVNIDTPTKSSIA</sequence>
<evidence type="ECO:0008006" key="3">
    <source>
        <dbReference type="Google" id="ProtNLM"/>
    </source>
</evidence>
<dbReference type="RefSeq" id="WP_102516816.1">
    <property type="nucleotide sequence ID" value="NZ_CAWNSM010000036.1"/>
</dbReference>
<name>A0A2N7F9G1_VIBSP</name>
<evidence type="ECO:0000313" key="2">
    <source>
        <dbReference type="Proteomes" id="UP000235330"/>
    </source>
</evidence>
<comment type="caution">
    <text evidence="1">The sequence shown here is derived from an EMBL/GenBank/DDBJ whole genome shotgun (WGS) entry which is preliminary data.</text>
</comment>
<dbReference type="Proteomes" id="UP000235330">
    <property type="component" value="Unassembled WGS sequence"/>
</dbReference>
<organism evidence="1 2">
    <name type="scientific">Vibrio splendidus</name>
    <dbReference type="NCBI Taxonomy" id="29497"/>
    <lineage>
        <taxon>Bacteria</taxon>
        <taxon>Pseudomonadati</taxon>
        <taxon>Pseudomonadota</taxon>
        <taxon>Gammaproteobacteria</taxon>
        <taxon>Vibrionales</taxon>
        <taxon>Vibrionaceae</taxon>
        <taxon>Vibrio</taxon>
    </lineage>
</organism>
<dbReference type="AlphaFoldDB" id="A0A2N7F9G1"/>
<evidence type="ECO:0000313" key="1">
    <source>
        <dbReference type="EMBL" id="PMJ63793.1"/>
    </source>
</evidence>
<dbReference type="InterPro" id="IPR021248">
    <property type="entry name" value="DUF2787"/>
</dbReference>
<dbReference type="PANTHER" id="PTHR38978">
    <property type="entry name" value="DUF2787 DOMAIN-CONTAINING PROTEIN"/>
    <property type="match status" value="1"/>
</dbReference>
<dbReference type="Pfam" id="PF10980">
    <property type="entry name" value="DUF2787"/>
    <property type="match status" value="1"/>
</dbReference>
<accession>A0A2N7F9G1</accession>
<dbReference type="Gene3D" id="3.10.450.430">
    <property type="entry name" value="Protein of unknown function DUF2787"/>
    <property type="match status" value="1"/>
</dbReference>
<gene>
    <name evidence="1" type="ORF">BCU17_21950</name>
</gene>
<dbReference type="EMBL" id="MCWU01000036">
    <property type="protein sequence ID" value="PMJ63793.1"/>
    <property type="molecule type" value="Genomic_DNA"/>
</dbReference>
<proteinExistence type="predicted"/>
<reference evidence="2" key="1">
    <citation type="submission" date="2016-07" db="EMBL/GenBank/DDBJ databases">
        <title>Nontailed viruses are major unrecognized killers of bacteria in the ocean.</title>
        <authorList>
            <person name="Kauffman K."/>
            <person name="Hussain F."/>
            <person name="Yang J."/>
            <person name="Arevalo P."/>
            <person name="Brown J."/>
            <person name="Cutler M."/>
            <person name="Kelly L."/>
            <person name="Polz M.F."/>
        </authorList>
    </citation>
    <scope>NUCLEOTIDE SEQUENCE [LARGE SCALE GENOMIC DNA]</scope>
    <source>
        <strain evidence="2">10N.261.55.E11</strain>
    </source>
</reference>